<reference evidence="5" key="1">
    <citation type="submission" date="2013-11" db="EMBL/GenBank/DDBJ databases">
        <title>Genome sequence of the fusiform rust pathogen reveals effectors for host alternation and coevolution with pine.</title>
        <authorList>
            <consortium name="DOE Joint Genome Institute"/>
            <person name="Smith K."/>
            <person name="Pendleton A."/>
            <person name="Kubisiak T."/>
            <person name="Anderson C."/>
            <person name="Salamov A."/>
            <person name="Aerts A."/>
            <person name="Riley R."/>
            <person name="Clum A."/>
            <person name="Lindquist E."/>
            <person name="Ence D."/>
            <person name="Campbell M."/>
            <person name="Kronenberg Z."/>
            <person name="Feau N."/>
            <person name="Dhillon B."/>
            <person name="Hamelin R."/>
            <person name="Burleigh J."/>
            <person name="Smith J."/>
            <person name="Yandell M."/>
            <person name="Nelson C."/>
            <person name="Grigoriev I."/>
            <person name="Davis J."/>
        </authorList>
    </citation>
    <scope>NUCLEOTIDE SEQUENCE</scope>
    <source>
        <strain evidence="5">G11</strain>
    </source>
</reference>
<proteinExistence type="predicted"/>
<dbReference type="CDD" id="cd22453">
    <property type="entry name" value="KH-I_MUG60_like"/>
    <property type="match status" value="1"/>
</dbReference>
<dbReference type="CDD" id="cd00105">
    <property type="entry name" value="KH-I"/>
    <property type="match status" value="1"/>
</dbReference>
<feature type="region of interest" description="Disordered" evidence="3">
    <location>
        <begin position="804"/>
        <end position="826"/>
    </location>
</feature>
<protein>
    <recommendedName>
        <fullName evidence="4">K Homology domain-containing protein</fullName>
    </recommendedName>
</protein>
<feature type="domain" description="K Homology" evidence="4">
    <location>
        <begin position="244"/>
        <end position="326"/>
    </location>
</feature>
<evidence type="ECO:0000313" key="5">
    <source>
        <dbReference type="EMBL" id="KAG0142908.1"/>
    </source>
</evidence>
<feature type="compositionally biased region" description="Low complexity" evidence="3">
    <location>
        <begin position="79"/>
        <end position="90"/>
    </location>
</feature>
<dbReference type="SUPFAM" id="SSF54791">
    <property type="entry name" value="Eukaryotic type KH-domain (KH-domain type I)"/>
    <property type="match status" value="4"/>
</dbReference>
<feature type="region of interest" description="Disordered" evidence="3">
    <location>
        <begin position="13"/>
        <end position="116"/>
    </location>
</feature>
<dbReference type="InterPro" id="IPR004087">
    <property type="entry name" value="KH_dom"/>
</dbReference>
<gene>
    <name evidence="5" type="ORF">CROQUDRAFT_661932</name>
</gene>
<evidence type="ECO:0000313" key="6">
    <source>
        <dbReference type="Proteomes" id="UP000886653"/>
    </source>
</evidence>
<keyword evidence="2" id="KW-0694">RNA-binding</keyword>
<dbReference type="InterPro" id="IPR004088">
    <property type="entry name" value="KH_dom_type_1"/>
</dbReference>
<evidence type="ECO:0000256" key="1">
    <source>
        <dbReference type="ARBA" id="ARBA00022737"/>
    </source>
</evidence>
<sequence>MDFYSSSFTLPRTTATITNNNNNYNNNNNNITNNHNNVLLPFSTPTPSPPSASAVDEPSSTPLVSRIPSCLPSNHHHSPPNSTSPHNTPPVSATSTTFPAVLAPRPRRPPLPSPETVSRSCVDVMAHHPCLVTSTRSQQGSYTFHLSGGAGQVLAARGRLLRESPFEAERVVRMARTDVLEGGTTVKAGMRRKLDEIASVTRAHLSIVGSEGAIGEVDVVIRGEYEAVEQARVRLLVLFDQLSGLHSDVCEIDYKLHHIISGRKRTVIQSVQEETATNIYFPSALSGGGVLGTRNALLLSKQNTIFITGEYFGVQRAREMLFQVSLHKSKCIISRDTALLPRKLDWMLMEKLEPIKQIMHDNGTFINFPPIGSQISVISVYGDNVVPIERTIRSLMQLACEFYTATIWLLSTSTYLADSETLNQAEVARVLDTIAADTGAEVVFKATNTFEVFGTQAEVTAAVERLLALELVKAYQPEIRFQVELACEHRDFISGKKNGKLNKIMKGSSVKIKFESFNDYNFLIDLSGSAASVLAGLSLLEDELPAEISFHIPECYHKRIIGVGGKNIQRIMKKYGVYVKFSNAEEFASLGGYAHNHDNVIARTPAKNGSNLGNLKQSVMELVHPKDKHYLTETLPVPRQSHRTLLGEKSIFLHDIEAKTGVRFYFPSSESGTEAIEVFGPEAQLRLALQMVSVHVGLEAERRLSATEEVVEALGSEAFEHEIVEGARAKWGVRVEVRREGEEVVVRLSARANGDGLRSAKASLERFLADRKIDLRSPGPPPSIAPVLTGSKFARGRSRTASSSFSLFAPTTPTDPFPPTPATHGHSATDFKPFDHHAAPYASYLPTGRVYSNSFGSGLGAVGAAPGDWHSTVPRQMMDPTESARFQQEQISEQIRRLSARAQSLDLGRSTPGGSSNVVVGLGGTRHRISQSGSLFGGLGIGL</sequence>
<dbReference type="OrthoDB" id="271862at2759"/>
<evidence type="ECO:0000256" key="2">
    <source>
        <dbReference type="PROSITE-ProRule" id="PRU00117"/>
    </source>
</evidence>
<feature type="domain" description="K Homology" evidence="4">
    <location>
        <begin position="544"/>
        <end position="621"/>
    </location>
</feature>
<comment type="caution">
    <text evidence="5">The sequence shown here is derived from an EMBL/GenBank/DDBJ whole genome shotgun (WGS) entry which is preliminary data.</text>
</comment>
<accession>A0A9P6NF73</accession>
<dbReference type="PANTHER" id="PTHR10627">
    <property type="entry name" value="SCP160"/>
    <property type="match status" value="1"/>
</dbReference>
<dbReference type="Pfam" id="PF00013">
    <property type="entry name" value="KH_1"/>
    <property type="match status" value="3"/>
</dbReference>
<dbReference type="GO" id="GO:0003729">
    <property type="term" value="F:mRNA binding"/>
    <property type="evidence" value="ECO:0007669"/>
    <property type="project" value="TreeGrafter"/>
</dbReference>
<dbReference type="PANTHER" id="PTHR10627:SF76">
    <property type="entry name" value="KH DOMAIN-CONTAINING PROTEIN YLL032C"/>
    <property type="match status" value="1"/>
</dbReference>
<evidence type="ECO:0000259" key="4">
    <source>
        <dbReference type="SMART" id="SM00322"/>
    </source>
</evidence>
<dbReference type="GO" id="GO:0005737">
    <property type="term" value="C:cytoplasm"/>
    <property type="evidence" value="ECO:0007669"/>
    <property type="project" value="TreeGrafter"/>
</dbReference>
<dbReference type="AlphaFoldDB" id="A0A9P6NF73"/>
<dbReference type="EMBL" id="MU167334">
    <property type="protein sequence ID" value="KAG0142908.1"/>
    <property type="molecule type" value="Genomic_DNA"/>
</dbReference>
<name>A0A9P6NF73_9BASI</name>
<dbReference type="InterPro" id="IPR056553">
    <property type="entry name" value="KH_Mug60-KHD4"/>
</dbReference>
<dbReference type="PROSITE" id="PS50084">
    <property type="entry name" value="KH_TYPE_1"/>
    <property type="match status" value="2"/>
</dbReference>
<evidence type="ECO:0000256" key="3">
    <source>
        <dbReference type="SAM" id="MobiDB-lite"/>
    </source>
</evidence>
<keyword evidence="6" id="KW-1185">Reference proteome</keyword>
<dbReference type="Proteomes" id="UP000886653">
    <property type="component" value="Unassembled WGS sequence"/>
</dbReference>
<dbReference type="SMART" id="SM00322">
    <property type="entry name" value="KH"/>
    <property type="match status" value="3"/>
</dbReference>
<keyword evidence="1" id="KW-0677">Repeat</keyword>
<organism evidence="5 6">
    <name type="scientific">Cronartium quercuum f. sp. fusiforme G11</name>
    <dbReference type="NCBI Taxonomy" id="708437"/>
    <lineage>
        <taxon>Eukaryota</taxon>
        <taxon>Fungi</taxon>
        <taxon>Dikarya</taxon>
        <taxon>Basidiomycota</taxon>
        <taxon>Pucciniomycotina</taxon>
        <taxon>Pucciniomycetes</taxon>
        <taxon>Pucciniales</taxon>
        <taxon>Coleosporiaceae</taxon>
        <taxon>Cronartium</taxon>
    </lineage>
</organism>
<feature type="compositionally biased region" description="Low complexity" evidence="3">
    <location>
        <begin position="13"/>
        <end position="37"/>
    </location>
</feature>
<dbReference type="Gene3D" id="3.30.1370.10">
    <property type="entry name" value="K Homology domain, type 1"/>
    <property type="match status" value="3"/>
</dbReference>
<dbReference type="InterPro" id="IPR036612">
    <property type="entry name" value="KH_dom_type_1_sf"/>
</dbReference>
<feature type="domain" description="K Homology" evidence="4">
    <location>
        <begin position="629"/>
        <end position="697"/>
    </location>
</feature>
<dbReference type="Pfam" id="PF24563">
    <property type="entry name" value="KH_Mug60-KHD4"/>
    <property type="match status" value="1"/>
</dbReference>